<feature type="region of interest" description="Disordered" evidence="1">
    <location>
        <begin position="159"/>
        <end position="228"/>
    </location>
</feature>
<organism evidence="2 3">
    <name type="scientific">Halopenitus malekzadehii</name>
    <dbReference type="NCBI Taxonomy" id="1267564"/>
    <lineage>
        <taxon>Archaea</taxon>
        <taxon>Methanobacteriati</taxon>
        <taxon>Methanobacteriota</taxon>
        <taxon>Stenosarchaea group</taxon>
        <taxon>Halobacteria</taxon>
        <taxon>Halobacteriales</taxon>
        <taxon>Haloferacaceae</taxon>
        <taxon>Halopenitus</taxon>
    </lineage>
</organism>
<dbReference type="Proteomes" id="UP000199215">
    <property type="component" value="Unassembled WGS sequence"/>
</dbReference>
<sequence length="495" mass="50525">MPDTHHTRTATVLFVAVLCLTAVSGGIAAAESGSGTDATVASNHVSLTVADVDATAGGTATLEFVLENTGSETANVSLDVSSLYQLEGAVTVEDFDADGGTWYESDRYWSAPNFDAYQLEPGETQSPSITVSLASDTAGQTFDVEANVGPQDISETATISVSGSGGAAPGDGSGGTGDDGTGDNTTDDGSGDNTTDDGSGDNTTGDNDSTSQGITADHSPESVTAAPGEEVSVTVTVDSDQQNIDLYTEEIVTGSGIANITSASSQQTQIPTDLPSDSFEAVYLSSVDSDTLEYTVAVDEQAQHGDTIDVAGTVIDGNANETDAGTTTIEVSQFSTTREPTDATAAPGEQVEVNLEIIGTGTSVDVVEETASSDAIDSFEIVDAGADTTTPSIGDNGTSVSVVHTNPVGGVNVSYMVNVSDDAADGETLTLSGTATGPDAQADTGTTTIEVQENPYANEQGQVETGGLVQAIQDWRTQNLSTVELIELIQQWRSR</sequence>
<dbReference type="RefSeq" id="WP_092817035.1">
    <property type="nucleotide sequence ID" value="NZ_FNWU01000005.1"/>
</dbReference>
<dbReference type="OrthoDB" id="12293at2157"/>
<dbReference type="EMBL" id="FNWU01000005">
    <property type="protein sequence ID" value="SEH53156.1"/>
    <property type="molecule type" value="Genomic_DNA"/>
</dbReference>
<feature type="compositionally biased region" description="Acidic residues" evidence="1">
    <location>
        <begin position="185"/>
        <end position="199"/>
    </location>
</feature>
<protein>
    <submittedName>
        <fullName evidence="2">Uncharacterized protein</fullName>
    </submittedName>
</protein>
<evidence type="ECO:0000313" key="2">
    <source>
        <dbReference type="EMBL" id="SEH53156.1"/>
    </source>
</evidence>
<evidence type="ECO:0000256" key="1">
    <source>
        <dbReference type="SAM" id="MobiDB-lite"/>
    </source>
</evidence>
<gene>
    <name evidence="2" type="ORF">SAMN05192561_1055</name>
</gene>
<proteinExistence type="predicted"/>
<evidence type="ECO:0000313" key="3">
    <source>
        <dbReference type="Proteomes" id="UP000199215"/>
    </source>
</evidence>
<feature type="compositionally biased region" description="Gly residues" evidence="1">
    <location>
        <begin position="163"/>
        <end position="179"/>
    </location>
</feature>
<feature type="compositionally biased region" description="Low complexity" evidence="1">
    <location>
        <begin position="200"/>
        <end position="211"/>
    </location>
</feature>
<name>A0A1H6IVP4_9EURY</name>
<keyword evidence="3" id="KW-1185">Reference proteome</keyword>
<reference evidence="2 3" key="1">
    <citation type="submission" date="2016-10" db="EMBL/GenBank/DDBJ databases">
        <authorList>
            <person name="de Groot N.N."/>
        </authorList>
    </citation>
    <scope>NUCLEOTIDE SEQUENCE [LARGE SCALE GENOMIC DNA]</scope>
    <source>
        <strain evidence="2 3">IBRC-M10418</strain>
    </source>
</reference>
<accession>A0A1H6IVP4</accession>
<dbReference type="AlphaFoldDB" id="A0A1H6IVP4"/>